<dbReference type="SUPFAM" id="SSF57802">
    <property type="entry name" value="Rubredoxin-like"/>
    <property type="match status" value="1"/>
</dbReference>
<name>A0A4R6UKU5_9GAMM</name>
<dbReference type="InterPro" id="IPR050526">
    <property type="entry name" value="Rubredoxin_ET"/>
</dbReference>
<dbReference type="PROSITE" id="PS50903">
    <property type="entry name" value="RUBREDOXIN_LIKE"/>
    <property type="match status" value="1"/>
</dbReference>
<keyword evidence="8 9" id="KW-0408">Iron</keyword>
<evidence type="ECO:0000256" key="7">
    <source>
        <dbReference type="ARBA" id="ARBA00022982"/>
    </source>
</evidence>
<keyword evidence="6 9" id="KW-0479">Metal-binding</keyword>
<dbReference type="GO" id="GO:0043448">
    <property type="term" value="P:alkane catabolic process"/>
    <property type="evidence" value="ECO:0007669"/>
    <property type="project" value="TreeGrafter"/>
</dbReference>
<dbReference type="InterPro" id="IPR024922">
    <property type="entry name" value="Rubredoxin"/>
</dbReference>
<dbReference type="PROSITE" id="PS00202">
    <property type="entry name" value="RUBREDOXIN"/>
    <property type="match status" value="1"/>
</dbReference>
<dbReference type="PANTHER" id="PTHR47627">
    <property type="entry name" value="RUBREDOXIN"/>
    <property type="match status" value="1"/>
</dbReference>
<gene>
    <name evidence="12" type="ORF">EV696_11093</name>
</gene>
<dbReference type="GO" id="GO:0005737">
    <property type="term" value="C:cytoplasm"/>
    <property type="evidence" value="ECO:0007669"/>
    <property type="project" value="UniProtKB-SubCell"/>
</dbReference>
<evidence type="ECO:0000256" key="6">
    <source>
        <dbReference type="ARBA" id="ARBA00022723"/>
    </source>
</evidence>
<evidence type="ECO:0000313" key="12">
    <source>
        <dbReference type="EMBL" id="TDQ47501.1"/>
    </source>
</evidence>
<dbReference type="FunFam" id="2.20.28.10:FF:000001">
    <property type="entry name" value="Rubredoxin"/>
    <property type="match status" value="1"/>
</dbReference>
<feature type="binding site" evidence="10">
    <location>
        <position position="9"/>
    </location>
    <ligand>
        <name>Fe cation</name>
        <dbReference type="ChEBI" id="CHEBI:24875"/>
    </ligand>
</feature>
<comment type="caution">
    <text evidence="12">The sequence shown here is derived from an EMBL/GenBank/DDBJ whole genome shotgun (WGS) entry which is preliminary data.</text>
</comment>
<evidence type="ECO:0000256" key="9">
    <source>
        <dbReference type="PIRNR" id="PIRNR000071"/>
    </source>
</evidence>
<evidence type="ECO:0000256" key="10">
    <source>
        <dbReference type="PIRSR" id="PIRSR000071-1"/>
    </source>
</evidence>
<dbReference type="Gene3D" id="2.20.28.10">
    <property type="match status" value="1"/>
</dbReference>
<feature type="binding site" evidence="10">
    <location>
        <position position="6"/>
    </location>
    <ligand>
        <name>Fe cation</name>
        <dbReference type="ChEBI" id="CHEBI:24875"/>
    </ligand>
</feature>
<evidence type="ECO:0000256" key="4">
    <source>
        <dbReference type="ARBA" id="ARBA00005337"/>
    </source>
</evidence>
<evidence type="ECO:0000256" key="8">
    <source>
        <dbReference type="ARBA" id="ARBA00023004"/>
    </source>
</evidence>
<dbReference type="InterPro" id="IPR024935">
    <property type="entry name" value="Rubredoxin_dom"/>
</dbReference>
<dbReference type="Pfam" id="PF00301">
    <property type="entry name" value="Rubredoxin"/>
    <property type="match status" value="1"/>
</dbReference>
<dbReference type="GO" id="GO:0009055">
    <property type="term" value="F:electron transfer activity"/>
    <property type="evidence" value="ECO:0007669"/>
    <property type="project" value="InterPro"/>
</dbReference>
<organism evidence="12 13">
    <name type="scientific">Permianibacter aggregans</name>
    <dbReference type="NCBI Taxonomy" id="1510150"/>
    <lineage>
        <taxon>Bacteria</taxon>
        <taxon>Pseudomonadati</taxon>
        <taxon>Pseudomonadota</taxon>
        <taxon>Gammaproteobacteria</taxon>
        <taxon>Pseudomonadales</taxon>
        <taxon>Pseudomonadaceae</taxon>
        <taxon>Permianibacter</taxon>
    </lineage>
</organism>
<keyword evidence="5 9" id="KW-0813">Transport</keyword>
<dbReference type="InterPro" id="IPR018527">
    <property type="entry name" value="Rubredoxin_Fe_BS"/>
</dbReference>
<sequence length="55" mass="6122">MKKWQCLVCGLVYDESLGWPEDGIAAGTAWTDVPDDWLCPDCGVGKLDFEMVEID</sequence>
<evidence type="ECO:0000256" key="5">
    <source>
        <dbReference type="ARBA" id="ARBA00022448"/>
    </source>
</evidence>
<dbReference type="EMBL" id="SNYM01000010">
    <property type="protein sequence ID" value="TDQ47501.1"/>
    <property type="molecule type" value="Genomic_DNA"/>
</dbReference>
<keyword evidence="13" id="KW-1185">Reference proteome</keyword>
<dbReference type="InterPro" id="IPR024934">
    <property type="entry name" value="Rubredoxin-like_dom"/>
</dbReference>
<accession>A0A4R6UKU5</accession>
<evidence type="ECO:0000256" key="1">
    <source>
        <dbReference type="ARBA" id="ARBA00002792"/>
    </source>
</evidence>
<dbReference type="RefSeq" id="WP_133591160.1">
    <property type="nucleotide sequence ID" value="NZ_CP037953.1"/>
</dbReference>
<comment type="pathway">
    <text evidence="3">Hydrocarbon metabolism; alkane degradation.</text>
</comment>
<evidence type="ECO:0000256" key="3">
    <source>
        <dbReference type="ARBA" id="ARBA00004933"/>
    </source>
</evidence>
<dbReference type="AlphaFoldDB" id="A0A4R6UKU5"/>
<protein>
    <recommendedName>
        <fullName evidence="9">Rubredoxin</fullName>
    </recommendedName>
</protein>
<feature type="binding site" evidence="10">
    <location>
        <position position="39"/>
    </location>
    <ligand>
        <name>Fe cation</name>
        <dbReference type="ChEBI" id="CHEBI:24875"/>
    </ligand>
</feature>
<comment type="subcellular location">
    <subcellularLocation>
        <location evidence="2">Cytoplasm</location>
    </subcellularLocation>
</comment>
<dbReference type="GO" id="GO:0005506">
    <property type="term" value="F:iron ion binding"/>
    <property type="evidence" value="ECO:0007669"/>
    <property type="project" value="InterPro"/>
</dbReference>
<feature type="binding site" evidence="10">
    <location>
        <position position="42"/>
    </location>
    <ligand>
        <name>Fe cation</name>
        <dbReference type="ChEBI" id="CHEBI:24875"/>
    </ligand>
</feature>
<dbReference type="PIRSF" id="PIRSF000071">
    <property type="entry name" value="Rubredoxin"/>
    <property type="match status" value="1"/>
</dbReference>
<comment type="function">
    <text evidence="1">Involved in the hydrocarbon hydroxylating system, which transfers electrons from NADH to rubredoxin reductase and then through rubredoxin to alkane 1 monooxygenase.</text>
</comment>
<evidence type="ECO:0000259" key="11">
    <source>
        <dbReference type="PROSITE" id="PS50903"/>
    </source>
</evidence>
<dbReference type="PANTHER" id="PTHR47627:SF1">
    <property type="entry name" value="RUBREDOXIN-1-RELATED"/>
    <property type="match status" value="1"/>
</dbReference>
<evidence type="ECO:0000313" key="13">
    <source>
        <dbReference type="Proteomes" id="UP000295375"/>
    </source>
</evidence>
<dbReference type="Proteomes" id="UP000295375">
    <property type="component" value="Unassembled WGS sequence"/>
</dbReference>
<comment type="cofactor">
    <cofactor evidence="9 10">
        <name>Fe(3+)</name>
        <dbReference type="ChEBI" id="CHEBI:29034"/>
    </cofactor>
    <text evidence="9 10">Binds 1 Fe(3+) ion per subunit.</text>
</comment>
<dbReference type="CDD" id="cd00730">
    <property type="entry name" value="rubredoxin"/>
    <property type="match status" value="1"/>
</dbReference>
<comment type="similarity">
    <text evidence="4 9">Belongs to the rubredoxin family.</text>
</comment>
<proteinExistence type="inferred from homology"/>
<keyword evidence="7 9" id="KW-0249">Electron transport</keyword>
<dbReference type="PRINTS" id="PR00163">
    <property type="entry name" value="RUBREDOXIN"/>
</dbReference>
<evidence type="ECO:0000256" key="2">
    <source>
        <dbReference type="ARBA" id="ARBA00004496"/>
    </source>
</evidence>
<reference evidence="12 13" key="1">
    <citation type="submission" date="2019-03" db="EMBL/GenBank/DDBJ databases">
        <title>Genomic Encyclopedia of Type Strains, Phase IV (KMG-IV): sequencing the most valuable type-strain genomes for metagenomic binning, comparative biology and taxonomic classification.</title>
        <authorList>
            <person name="Goeker M."/>
        </authorList>
    </citation>
    <scope>NUCLEOTIDE SEQUENCE [LARGE SCALE GENOMIC DNA]</scope>
    <source>
        <strain evidence="12 13">DSM 103792</strain>
    </source>
</reference>
<feature type="domain" description="Rubredoxin-like" evidence="11">
    <location>
        <begin position="1"/>
        <end position="52"/>
    </location>
</feature>
<dbReference type="OrthoDB" id="9800607at2"/>